<dbReference type="InterPro" id="IPR000727">
    <property type="entry name" value="T_SNARE_dom"/>
</dbReference>
<keyword evidence="6" id="KW-1133">Transmembrane helix</keyword>
<dbReference type="GO" id="GO:0007165">
    <property type="term" value="P:signal transduction"/>
    <property type="evidence" value="ECO:0007669"/>
    <property type="project" value="UniProtKB-KW"/>
</dbReference>
<dbReference type="AlphaFoldDB" id="A0A1Y6CUT1"/>
<evidence type="ECO:0000259" key="9">
    <source>
        <dbReference type="PROSITE" id="PS50885"/>
    </source>
</evidence>
<feature type="domain" description="Methyl-accepting transducer" evidence="7">
    <location>
        <begin position="387"/>
        <end position="616"/>
    </location>
</feature>
<dbReference type="InterPro" id="IPR004089">
    <property type="entry name" value="MCPsignal_dom"/>
</dbReference>
<dbReference type="RefSeq" id="WP_085126365.1">
    <property type="nucleotide sequence ID" value="NZ_FWZX01000040.1"/>
</dbReference>
<evidence type="ECO:0000313" key="11">
    <source>
        <dbReference type="Proteomes" id="UP000192917"/>
    </source>
</evidence>
<name>A0A1Y6CUT1_9PROT</name>
<dbReference type="CDD" id="cd06225">
    <property type="entry name" value="HAMP"/>
    <property type="match status" value="1"/>
</dbReference>
<gene>
    <name evidence="10" type="ORF">SAMN05428998_14021</name>
</gene>
<dbReference type="PROSITE" id="PS50885">
    <property type="entry name" value="HAMP"/>
    <property type="match status" value="1"/>
</dbReference>
<dbReference type="PANTHER" id="PTHR32089:SF112">
    <property type="entry name" value="LYSOZYME-LIKE PROTEIN-RELATED"/>
    <property type="match status" value="1"/>
</dbReference>
<evidence type="ECO:0000313" key="10">
    <source>
        <dbReference type="EMBL" id="SMF79566.1"/>
    </source>
</evidence>
<dbReference type="PANTHER" id="PTHR32089">
    <property type="entry name" value="METHYL-ACCEPTING CHEMOTAXIS PROTEIN MCPB"/>
    <property type="match status" value="1"/>
</dbReference>
<dbReference type="Proteomes" id="UP000192917">
    <property type="component" value="Unassembled WGS sequence"/>
</dbReference>
<reference evidence="10 11" key="1">
    <citation type="submission" date="2017-04" db="EMBL/GenBank/DDBJ databases">
        <authorList>
            <person name="Afonso C.L."/>
            <person name="Miller P.J."/>
            <person name="Scott M.A."/>
            <person name="Spackman E."/>
            <person name="Goraichik I."/>
            <person name="Dimitrov K.M."/>
            <person name="Suarez D.L."/>
            <person name="Swayne D.E."/>
        </authorList>
    </citation>
    <scope>NUCLEOTIDE SEQUENCE [LARGE SCALE GENOMIC DNA]</scope>
    <source>
        <strain evidence="10 11">USBA 355</strain>
    </source>
</reference>
<dbReference type="Pfam" id="PF00672">
    <property type="entry name" value="HAMP"/>
    <property type="match status" value="1"/>
</dbReference>
<feature type="transmembrane region" description="Helical" evidence="6">
    <location>
        <begin position="279"/>
        <end position="299"/>
    </location>
</feature>
<keyword evidence="2" id="KW-0997">Cell inner membrane</keyword>
<dbReference type="SMART" id="SM00304">
    <property type="entry name" value="HAMP"/>
    <property type="match status" value="1"/>
</dbReference>
<accession>A0A1Y6CUT1</accession>
<dbReference type="PROSITE" id="PS50192">
    <property type="entry name" value="T_SNARE"/>
    <property type="match status" value="1"/>
</dbReference>
<evidence type="ECO:0000259" key="8">
    <source>
        <dbReference type="PROSITE" id="PS50192"/>
    </source>
</evidence>
<keyword evidence="6" id="KW-0812">Transmembrane</keyword>
<dbReference type="PROSITE" id="PS50111">
    <property type="entry name" value="CHEMOTAXIS_TRANSDUC_2"/>
    <property type="match status" value="1"/>
</dbReference>
<evidence type="ECO:0000256" key="5">
    <source>
        <dbReference type="PROSITE-ProRule" id="PRU00284"/>
    </source>
</evidence>
<dbReference type="Gene3D" id="6.10.340.10">
    <property type="match status" value="1"/>
</dbReference>
<comment type="subcellular location">
    <subcellularLocation>
        <location evidence="1">Cell inner membrane</location>
        <topology evidence="1">Multi-pass membrane protein</topology>
    </subcellularLocation>
</comment>
<dbReference type="SUPFAM" id="SSF58104">
    <property type="entry name" value="Methyl-accepting chemotaxis protein (MCP) signaling domain"/>
    <property type="match status" value="1"/>
</dbReference>
<dbReference type="EMBL" id="FWZX01000040">
    <property type="protein sequence ID" value="SMF79566.1"/>
    <property type="molecule type" value="Genomic_DNA"/>
</dbReference>
<keyword evidence="11" id="KW-1185">Reference proteome</keyword>
<evidence type="ECO:0000256" key="1">
    <source>
        <dbReference type="ARBA" id="ARBA00004429"/>
    </source>
</evidence>
<keyword evidence="6" id="KW-0472">Membrane</keyword>
<feature type="transmembrane region" description="Helical" evidence="6">
    <location>
        <begin position="12"/>
        <end position="29"/>
    </location>
</feature>
<evidence type="ECO:0000256" key="4">
    <source>
        <dbReference type="ARBA" id="ARBA00029447"/>
    </source>
</evidence>
<keyword evidence="2" id="KW-1003">Cell membrane</keyword>
<dbReference type="Pfam" id="PF00015">
    <property type="entry name" value="MCPsignal"/>
    <property type="match status" value="1"/>
</dbReference>
<protein>
    <submittedName>
        <fullName evidence="10">Methyl-accepting chemotaxis protein</fullName>
    </submittedName>
</protein>
<evidence type="ECO:0000256" key="6">
    <source>
        <dbReference type="SAM" id="Phobius"/>
    </source>
</evidence>
<keyword evidence="3 5" id="KW-0807">Transducer</keyword>
<dbReference type="GO" id="GO:0005886">
    <property type="term" value="C:plasma membrane"/>
    <property type="evidence" value="ECO:0007669"/>
    <property type="project" value="UniProtKB-SubCell"/>
</dbReference>
<organism evidence="10 11">
    <name type="scientific">Tistlia consotensis USBA 355</name>
    <dbReference type="NCBI Taxonomy" id="560819"/>
    <lineage>
        <taxon>Bacteria</taxon>
        <taxon>Pseudomonadati</taxon>
        <taxon>Pseudomonadota</taxon>
        <taxon>Alphaproteobacteria</taxon>
        <taxon>Rhodospirillales</taxon>
        <taxon>Rhodovibrionaceae</taxon>
        <taxon>Tistlia</taxon>
    </lineage>
</organism>
<feature type="domain" description="T-SNARE coiled-coil homology" evidence="8">
    <location>
        <begin position="546"/>
        <end position="608"/>
    </location>
</feature>
<evidence type="ECO:0000256" key="3">
    <source>
        <dbReference type="ARBA" id="ARBA00023224"/>
    </source>
</evidence>
<evidence type="ECO:0000259" key="7">
    <source>
        <dbReference type="PROSITE" id="PS50111"/>
    </source>
</evidence>
<sequence>MAALKISQKLGIASLLFVVPIAYLIWALIGQQNIAIDFAGKEIAGTLYLRGLDGVQAELAKAVLAETNPVPPAERVRALETRYGEGMESAELAKQAGDALAAAGETRSAETLAAAQHSLRALIGRIGDKSNLILDPDLDSFYAMDLVLLKLPDLIDRVADMGVLSRRIWADGSIGNDEKVDFYLALGAIRSLGDGIDGSVASGYSGNADGSLKANLDASYQAAKQADLQFQQKVEKAAVDAAEAGKTLATLDRFYGIASAELERLLNRRIEGFVASQRLTLAITALLFLIAAGAVLSLVRVAVIRRLRRLTETMTALAGGALDTEVADGEARDEVGDMARAVAVFKSGLIKARELEEEHVRAEAARTARAERIDALTAGFEKSVAALADTLSSATSEMQRSARSIDAASETSARQSTAAAAASEQASGNVQTVASAADELTAAIDELGRQVDTASGVASEAAGESERTNKLVGSLAETASRIDTVTSLINEIAEQTNLLALNATIEAARAGEAGKGFAVVASEVKNLATQTARATEEIGTQIAAMQGVTGQTVEAIGSIGATITRINEIAATMAATVDQQGSATREIARSVQEAATGTRSATSNVEEVKQATGETRTAAGQVLTVADRLTGEAEALFREVEQFLAAVKAA</sequence>
<dbReference type="STRING" id="560819.SAMN05428998_14021"/>
<dbReference type="InterPro" id="IPR003660">
    <property type="entry name" value="HAMP_dom"/>
</dbReference>
<comment type="similarity">
    <text evidence="4">Belongs to the methyl-accepting chemotaxis (MCP) protein family.</text>
</comment>
<evidence type="ECO:0000256" key="2">
    <source>
        <dbReference type="ARBA" id="ARBA00022519"/>
    </source>
</evidence>
<feature type="domain" description="HAMP" evidence="9">
    <location>
        <begin position="301"/>
        <end position="354"/>
    </location>
</feature>
<proteinExistence type="inferred from homology"/>
<dbReference type="Gene3D" id="1.10.287.950">
    <property type="entry name" value="Methyl-accepting chemotaxis protein"/>
    <property type="match status" value="1"/>
</dbReference>
<dbReference type="SMART" id="SM00283">
    <property type="entry name" value="MA"/>
    <property type="match status" value="1"/>
</dbReference>